<dbReference type="InterPro" id="IPR032675">
    <property type="entry name" value="LRR_dom_sf"/>
</dbReference>
<name>A0AAD8YMQ7_9STRA</name>
<evidence type="ECO:0000256" key="2">
    <source>
        <dbReference type="ARBA" id="ARBA00022737"/>
    </source>
</evidence>
<dbReference type="InterPro" id="IPR050216">
    <property type="entry name" value="LRR_domain-containing"/>
</dbReference>
<dbReference type="Gene3D" id="3.80.10.10">
    <property type="entry name" value="Ribonuclease Inhibitor"/>
    <property type="match status" value="1"/>
</dbReference>
<dbReference type="SMART" id="SM00369">
    <property type="entry name" value="LRR_TYP"/>
    <property type="match status" value="3"/>
</dbReference>
<dbReference type="AlphaFoldDB" id="A0AAD8YMQ7"/>
<dbReference type="Pfam" id="PF00560">
    <property type="entry name" value="LRR_1"/>
    <property type="match status" value="1"/>
</dbReference>
<gene>
    <name evidence="3" type="ORF">QTG54_001939</name>
</gene>
<keyword evidence="2" id="KW-0677">Repeat</keyword>
<keyword evidence="1" id="KW-0433">Leucine-rich repeat</keyword>
<dbReference type="InterPro" id="IPR003591">
    <property type="entry name" value="Leu-rich_rpt_typical-subtyp"/>
</dbReference>
<keyword evidence="4" id="KW-1185">Reference proteome</keyword>
<evidence type="ECO:0000313" key="4">
    <source>
        <dbReference type="Proteomes" id="UP001224775"/>
    </source>
</evidence>
<organism evidence="3 4">
    <name type="scientific">Skeletonema marinoi</name>
    <dbReference type="NCBI Taxonomy" id="267567"/>
    <lineage>
        <taxon>Eukaryota</taxon>
        <taxon>Sar</taxon>
        <taxon>Stramenopiles</taxon>
        <taxon>Ochrophyta</taxon>
        <taxon>Bacillariophyta</taxon>
        <taxon>Coscinodiscophyceae</taxon>
        <taxon>Thalassiosirophycidae</taxon>
        <taxon>Thalassiosirales</taxon>
        <taxon>Skeletonemataceae</taxon>
        <taxon>Skeletonema</taxon>
        <taxon>Skeletonema marinoi-dohrnii complex</taxon>
    </lineage>
</organism>
<dbReference type="PROSITE" id="PS51450">
    <property type="entry name" value="LRR"/>
    <property type="match status" value="1"/>
</dbReference>
<dbReference type="GO" id="GO:0005737">
    <property type="term" value="C:cytoplasm"/>
    <property type="evidence" value="ECO:0007669"/>
    <property type="project" value="TreeGrafter"/>
</dbReference>
<sequence length="169" mass="19041">MQNNSLTQVPECISCLALLQSLDVSLNQIEYIDKGIGQCIRLRSLNVSRNRLESLPNELSNCILLEKIVADQNRLTALPETLIDLIAISTIDVRDNQLTSIPLGLCRVPTLKTVLCDGTMIYCRPRTYARRYGSTLPLPRNATKFKEVIAAKSNQRDELQIKAEEIREN</sequence>
<dbReference type="EMBL" id="JATAAI010000002">
    <property type="protein sequence ID" value="KAK1747976.1"/>
    <property type="molecule type" value="Genomic_DNA"/>
</dbReference>
<comment type="caution">
    <text evidence="3">The sequence shown here is derived from an EMBL/GenBank/DDBJ whole genome shotgun (WGS) entry which is preliminary data.</text>
</comment>
<dbReference type="PANTHER" id="PTHR48051">
    <property type="match status" value="1"/>
</dbReference>
<proteinExistence type="predicted"/>
<reference evidence="3" key="1">
    <citation type="submission" date="2023-06" db="EMBL/GenBank/DDBJ databases">
        <title>Survivors Of The Sea: Transcriptome response of Skeletonema marinoi to long-term dormancy.</title>
        <authorList>
            <person name="Pinder M.I.M."/>
            <person name="Kourtchenko O."/>
            <person name="Robertson E.K."/>
            <person name="Larsson T."/>
            <person name="Maumus F."/>
            <person name="Osuna-Cruz C.M."/>
            <person name="Vancaester E."/>
            <person name="Stenow R."/>
            <person name="Vandepoele K."/>
            <person name="Ploug H."/>
            <person name="Bruchert V."/>
            <person name="Godhe A."/>
            <person name="Topel M."/>
        </authorList>
    </citation>
    <scope>NUCLEOTIDE SEQUENCE</scope>
    <source>
        <strain evidence="3">R05AC</strain>
    </source>
</reference>
<evidence type="ECO:0000313" key="3">
    <source>
        <dbReference type="EMBL" id="KAK1747976.1"/>
    </source>
</evidence>
<protein>
    <submittedName>
        <fullName evidence="3">Leucine-rich repeat domain-containing protein</fullName>
    </submittedName>
</protein>
<evidence type="ECO:0000256" key="1">
    <source>
        <dbReference type="ARBA" id="ARBA00022614"/>
    </source>
</evidence>
<dbReference type="PANTHER" id="PTHR48051:SF54">
    <property type="entry name" value="LEUCINE-RICH REPEAT-CONTAINING PROTEIN"/>
    <property type="match status" value="1"/>
</dbReference>
<dbReference type="InterPro" id="IPR001611">
    <property type="entry name" value="Leu-rich_rpt"/>
</dbReference>
<dbReference type="SUPFAM" id="SSF52058">
    <property type="entry name" value="L domain-like"/>
    <property type="match status" value="1"/>
</dbReference>
<dbReference type="Proteomes" id="UP001224775">
    <property type="component" value="Unassembled WGS sequence"/>
</dbReference>
<accession>A0AAD8YMQ7</accession>